<dbReference type="GO" id="GO:0005840">
    <property type="term" value="C:ribosome"/>
    <property type="evidence" value="ECO:0007669"/>
    <property type="project" value="UniProtKB-KW"/>
</dbReference>
<feature type="domain" description="Ribosomal eL28/Mak16" evidence="4">
    <location>
        <begin position="7"/>
        <end position="119"/>
    </location>
</feature>
<evidence type="ECO:0000256" key="1">
    <source>
        <dbReference type="ARBA" id="ARBA00007926"/>
    </source>
</evidence>
<evidence type="ECO:0000256" key="2">
    <source>
        <dbReference type="ARBA" id="ARBA00022980"/>
    </source>
</evidence>
<sequence length="128" mass="13930">MSYSPDLVWSLVKNNSSFLIKRKGVQLSSDPLNLTNKNTFKDNGFLNRKAIGIQASKDGITVSSKSTASGRASKPAALVNKYTTKASTKRAAAKFIANFKAYRPDLLQAGFRRFSALNKAARASAKKQ</sequence>
<dbReference type="Gene3D" id="3.30.390.110">
    <property type="match status" value="1"/>
</dbReference>
<dbReference type="GO" id="GO:0003735">
    <property type="term" value="F:structural constituent of ribosome"/>
    <property type="evidence" value="ECO:0007669"/>
    <property type="project" value="InterPro"/>
</dbReference>
<evidence type="ECO:0000313" key="6">
    <source>
        <dbReference type="Proteomes" id="UP000799049"/>
    </source>
</evidence>
<dbReference type="PANTHER" id="PTHR10544">
    <property type="entry name" value="60S RIBOSOMAL PROTEIN L28"/>
    <property type="match status" value="1"/>
</dbReference>
<dbReference type="EMBL" id="VRVR01000017">
    <property type="protein sequence ID" value="KAF0852765.1"/>
    <property type="molecule type" value="Genomic_DNA"/>
</dbReference>
<dbReference type="Pfam" id="PF01778">
    <property type="entry name" value="Ribosomal_L28e"/>
    <property type="match status" value="1"/>
</dbReference>
<accession>A0A8K0F2V0</accession>
<evidence type="ECO:0000256" key="3">
    <source>
        <dbReference type="ARBA" id="ARBA00023274"/>
    </source>
</evidence>
<evidence type="ECO:0000259" key="4">
    <source>
        <dbReference type="Pfam" id="PF01778"/>
    </source>
</evidence>
<keyword evidence="2 5" id="KW-0689">Ribosomal protein</keyword>
<protein>
    <submittedName>
        <fullName evidence="5">60S large subunit ribosomal protein eL28 (RpL28)</fullName>
    </submittedName>
</protein>
<dbReference type="GO" id="GO:1990904">
    <property type="term" value="C:ribonucleoprotein complex"/>
    <property type="evidence" value="ECO:0007669"/>
    <property type="project" value="UniProtKB-KW"/>
</dbReference>
<reference evidence="5" key="1">
    <citation type="submission" date="2019-09" db="EMBL/GenBank/DDBJ databases">
        <title>The Mitochondrial Proteome of the Jakobid, Andalucia godoyi, a Protist With the Most Gene-Rich and Bacteria-Like Mitochondrial Genome.</title>
        <authorList>
            <person name="Gray M.W."/>
            <person name="Burger G."/>
            <person name="Derelle R."/>
            <person name="Klimes V."/>
            <person name="Leger M."/>
            <person name="Sarrasin M."/>
            <person name="Vlcek C."/>
            <person name="Roger A.J."/>
            <person name="Elias M."/>
            <person name="Lang B.F."/>
        </authorList>
    </citation>
    <scope>NUCLEOTIDE SEQUENCE</scope>
    <source>
        <strain evidence="5">And28</strain>
    </source>
</reference>
<dbReference type="AlphaFoldDB" id="A0A8K0F2V0"/>
<comment type="caution">
    <text evidence="5">The sequence shown here is derived from an EMBL/GenBank/DDBJ whole genome shotgun (WGS) entry which is preliminary data.</text>
</comment>
<name>A0A8K0F2V0_ANDGO</name>
<gene>
    <name evidence="5" type="ORF">ANDGO_06600</name>
</gene>
<proteinExistence type="inferred from homology"/>
<dbReference type="OrthoDB" id="338850at2759"/>
<dbReference type="InterPro" id="IPR002672">
    <property type="entry name" value="Ribosomal_eL28"/>
</dbReference>
<keyword evidence="3" id="KW-0687">Ribonucleoprotein</keyword>
<dbReference type="Proteomes" id="UP000799049">
    <property type="component" value="Unassembled WGS sequence"/>
</dbReference>
<dbReference type="InterPro" id="IPR029004">
    <property type="entry name" value="Ribosomal_eL28/Mak16"/>
</dbReference>
<dbReference type="GO" id="GO:0006412">
    <property type="term" value="P:translation"/>
    <property type="evidence" value="ECO:0007669"/>
    <property type="project" value="InterPro"/>
</dbReference>
<keyword evidence="6" id="KW-1185">Reference proteome</keyword>
<organism evidence="5 6">
    <name type="scientific">Andalucia godoyi</name>
    <name type="common">Flagellate</name>
    <dbReference type="NCBI Taxonomy" id="505711"/>
    <lineage>
        <taxon>Eukaryota</taxon>
        <taxon>Discoba</taxon>
        <taxon>Jakobida</taxon>
        <taxon>Andalucina</taxon>
        <taxon>Andaluciidae</taxon>
        <taxon>Andalucia</taxon>
    </lineage>
</organism>
<comment type="similarity">
    <text evidence="1">Belongs to the eukaryotic ribosomal protein eL28 family.</text>
</comment>
<evidence type="ECO:0000313" key="5">
    <source>
        <dbReference type="EMBL" id="KAF0852765.1"/>
    </source>
</evidence>